<keyword evidence="3 6" id="KW-1133">Transmembrane helix</keyword>
<dbReference type="InterPro" id="IPR001958">
    <property type="entry name" value="Tet-R_TetA/multi-R_MdtG-like"/>
</dbReference>
<feature type="transmembrane region" description="Helical" evidence="6">
    <location>
        <begin position="415"/>
        <end position="436"/>
    </location>
</feature>
<keyword evidence="4 6" id="KW-0472">Membrane</keyword>
<feature type="transmembrane region" description="Helical" evidence="6">
    <location>
        <begin position="474"/>
        <end position="496"/>
    </location>
</feature>
<proteinExistence type="predicted"/>
<dbReference type="PANTHER" id="PTHR23502:SF23">
    <property type="entry name" value="FLUCONAZOLE RESISTANCE PROTEIN 1"/>
    <property type="match status" value="1"/>
</dbReference>
<accession>A0A1G4IRF8</accession>
<dbReference type="NCBIfam" id="TIGR00880">
    <property type="entry name" value="2_A_01_02"/>
    <property type="match status" value="1"/>
</dbReference>
<dbReference type="InterPro" id="IPR020846">
    <property type="entry name" value="MFS_dom"/>
</dbReference>
<dbReference type="Pfam" id="PF07690">
    <property type="entry name" value="MFS_1"/>
    <property type="match status" value="1"/>
</dbReference>
<dbReference type="AlphaFoldDB" id="A0A1G4IRF8"/>
<dbReference type="PANTHER" id="PTHR23502">
    <property type="entry name" value="MAJOR FACILITATOR SUPERFAMILY"/>
    <property type="match status" value="1"/>
</dbReference>
<dbReference type="GO" id="GO:1990961">
    <property type="term" value="P:xenobiotic detoxification by transmembrane export across the plasma membrane"/>
    <property type="evidence" value="ECO:0007669"/>
    <property type="project" value="TreeGrafter"/>
</dbReference>
<feature type="transmembrane region" description="Helical" evidence="6">
    <location>
        <begin position="345"/>
        <end position="371"/>
    </location>
</feature>
<sequence length="547" mass="60586">MGYTDTFRNTFALDILEKIGVVKLSPEIRAAEPDNGSGQKSVSESKRESPPNTSESSDLELGTNEEPKEAEQDREAPPDPFLISWNGPKDPENPHNWSNPKKGLVVFQVMLLTCVTYMGSSIYTPGQELIQKDFHVGHVVGTLNLSMYVLGYGLGPMIFSPLSEVAKVGRQQIYMITLLMFMLFQVGAATVKNIGGLIVIRFISGVLCSPSLATGGATMGDMMPPEIVPAFVGLWAIGAVAAPVLAPLLGASMVVAKGWRYIFWFLMWLCALTAIILGFFFPETQSENILSRRAARMRKSTGDSRYYTNQERIDSQIKASDFLLDTLYRPFKIIALEPAVMAFDIYIALCYGAFYLFFEAFPIVFIGIYHFTLVEMGLAYLGFCVGCIIAYAGFMVFLVKVIAPKFENNTFTPETFLLLSMYVCWCLPLSLFLFGWAAGVHWILPIIAEAFFVINVFNLFQSAFAYLAISFPRYLASVFAGNGFCRAVFACAFPLFGQAMYNNLGSEKYPVGWGSSLVGFFCVVLAAIPFVLYRIGPKLRGRSQFAN</sequence>
<feature type="transmembrane region" description="Helical" evidence="6">
    <location>
        <begin position="104"/>
        <end position="124"/>
    </location>
</feature>
<evidence type="ECO:0000256" key="5">
    <source>
        <dbReference type="SAM" id="MobiDB-lite"/>
    </source>
</evidence>
<dbReference type="Proteomes" id="UP000191024">
    <property type="component" value="Chromosome A"/>
</dbReference>
<dbReference type="EMBL" id="LT598462">
    <property type="protein sequence ID" value="SCU79417.1"/>
    <property type="molecule type" value="Genomic_DNA"/>
</dbReference>
<dbReference type="GO" id="GO:0005886">
    <property type="term" value="C:plasma membrane"/>
    <property type="evidence" value="ECO:0007669"/>
    <property type="project" value="UniProtKB-ARBA"/>
</dbReference>
<dbReference type="SUPFAM" id="SSF103473">
    <property type="entry name" value="MFS general substrate transporter"/>
    <property type="match status" value="1"/>
</dbReference>
<organism evidence="8 9">
    <name type="scientific">Lachancea mirantina</name>
    <dbReference type="NCBI Taxonomy" id="1230905"/>
    <lineage>
        <taxon>Eukaryota</taxon>
        <taxon>Fungi</taxon>
        <taxon>Dikarya</taxon>
        <taxon>Ascomycota</taxon>
        <taxon>Saccharomycotina</taxon>
        <taxon>Saccharomycetes</taxon>
        <taxon>Saccharomycetales</taxon>
        <taxon>Saccharomycetaceae</taxon>
        <taxon>Lachancea</taxon>
    </lineage>
</organism>
<evidence type="ECO:0000256" key="3">
    <source>
        <dbReference type="ARBA" id="ARBA00022989"/>
    </source>
</evidence>
<feature type="transmembrane region" description="Helical" evidence="6">
    <location>
        <begin position="261"/>
        <end position="282"/>
    </location>
</feature>
<keyword evidence="9" id="KW-1185">Reference proteome</keyword>
<feature type="transmembrane region" description="Helical" evidence="6">
    <location>
        <begin position="377"/>
        <end position="403"/>
    </location>
</feature>
<gene>
    <name evidence="8" type="ORF">LAMI_0A08746G</name>
</gene>
<feature type="transmembrane region" description="Helical" evidence="6">
    <location>
        <begin position="136"/>
        <end position="159"/>
    </location>
</feature>
<evidence type="ECO:0000256" key="2">
    <source>
        <dbReference type="ARBA" id="ARBA00022692"/>
    </source>
</evidence>
<evidence type="ECO:0000313" key="8">
    <source>
        <dbReference type="EMBL" id="SCU79417.1"/>
    </source>
</evidence>
<feature type="transmembrane region" description="Helical" evidence="6">
    <location>
        <begin position="227"/>
        <end position="249"/>
    </location>
</feature>
<name>A0A1G4IRF8_9SACH</name>
<evidence type="ECO:0000259" key="7">
    <source>
        <dbReference type="PROSITE" id="PS50850"/>
    </source>
</evidence>
<feature type="transmembrane region" description="Helical" evidence="6">
    <location>
        <begin position="171"/>
        <end position="188"/>
    </location>
</feature>
<dbReference type="FunFam" id="1.20.1250.20:FF:000011">
    <property type="entry name" value="MFS multidrug transporter, putative"/>
    <property type="match status" value="1"/>
</dbReference>
<dbReference type="CDD" id="cd17323">
    <property type="entry name" value="MFS_Tpo1_MDR_like"/>
    <property type="match status" value="1"/>
</dbReference>
<dbReference type="Gene3D" id="1.20.1250.20">
    <property type="entry name" value="MFS general substrate transporter like domains"/>
    <property type="match status" value="1"/>
</dbReference>
<keyword evidence="2 6" id="KW-0812">Transmembrane</keyword>
<protein>
    <submittedName>
        <fullName evidence="8">LAMI_0A08746g1_1</fullName>
    </submittedName>
</protein>
<feature type="compositionally biased region" description="Basic and acidic residues" evidence="5">
    <location>
        <begin position="65"/>
        <end position="77"/>
    </location>
</feature>
<evidence type="ECO:0000313" key="9">
    <source>
        <dbReference type="Proteomes" id="UP000191024"/>
    </source>
</evidence>
<evidence type="ECO:0000256" key="4">
    <source>
        <dbReference type="ARBA" id="ARBA00023136"/>
    </source>
</evidence>
<feature type="transmembrane region" description="Helical" evidence="6">
    <location>
        <begin position="442"/>
        <end position="467"/>
    </location>
</feature>
<feature type="transmembrane region" description="Helical" evidence="6">
    <location>
        <begin position="516"/>
        <end position="535"/>
    </location>
</feature>
<dbReference type="GO" id="GO:0015244">
    <property type="term" value="F:fluconazole transmembrane transporter activity"/>
    <property type="evidence" value="ECO:0007669"/>
    <property type="project" value="TreeGrafter"/>
</dbReference>
<evidence type="ECO:0000256" key="1">
    <source>
        <dbReference type="ARBA" id="ARBA00004141"/>
    </source>
</evidence>
<dbReference type="InterPro" id="IPR011701">
    <property type="entry name" value="MFS"/>
</dbReference>
<feature type="region of interest" description="Disordered" evidence="5">
    <location>
        <begin position="26"/>
        <end position="97"/>
    </location>
</feature>
<dbReference type="InterPro" id="IPR036259">
    <property type="entry name" value="MFS_trans_sf"/>
</dbReference>
<dbReference type="GO" id="GO:0042910">
    <property type="term" value="F:xenobiotic transmembrane transporter activity"/>
    <property type="evidence" value="ECO:0007669"/>
    <property type="project" value="InterPro"/>
</dbReference>
<dbReference type="OrthoDB" id="3357846at2759"/>
<evidence type="ECO:0000256" key="6">
    <source>
        <dbReference type="SAM" id="Phobius"/>
    </source>
</evidence>
<feature type="domain" description="Major facilitator superfamily (MFS) profile" evidence="7">
    <location>
        <begin position="105"/>
        <end position="540"/>
    </location>
</feature>
<comment type="subcellular location">
    <subcellularLocation>
        <location evidence="1">Membrane</location>
        <topology evidence="1">Multi-pass membrane protein</topology>
    </subcellularLocation>
</comment>
<reference evidence="8 9" key="1">
    <citation type="submission" date="2016-03" db="EMBL/GenBank/DDBJ databases">
        <authorList>
            <person name="Devillers H."/>
        </authorList>
    </citation>
    <scope>NUCLEOTIDE SEQUENCE [LARGE SCALE GENOMIC DNA]</scope>
    <source>
        <strain evidence="8">CBS 11717</strain>
    </source>
</reference>
<dbReference type="PROSITE" id="PS50850">
    <property type="entry name" value="MFS"/>
    <property type="match status" value="1"/>
</dbReference>